<proteinExistence type="predicted"/>
<dbReference type="RefSeq" id="WP_263512040.1">
    <property type="nucleotide sequence ID" value="NZ_CP089051.1"/>
</dbReference>
<dbReference type="AlphaFoldDB" id="A0AA46S3D2"/>
<gene>
    <name evidence="1" type="ORF">LSO60_09270</name>
</gene>
<protein>
    <submittedName>
        <fullName evidence="1">Uncharacterized protein</fullName>
    </submittedName>
</protein>
<organism evidence="1 2">
    <name type="scientific">Acinetobacter ursingii</name>
    <dbReference type="NCBI Taxonomy" id="108980"/>
    <lineage>
        <taxon>Bacteria</taxon>
        <taxon>Pseudomonadati</taxon>
        <taxon>Pseudomonadota</taxon>
        <taxon>Gammaproteobacteria</taxon>
        <taxon>Moraxellales</taxon>
        <taxon>Moraxellaceae</taxon>
        <taxon>Acinetobacter</taxon>
    </lineage>
</organism>
<dbReference type="EMBL" id="CP089051">
    <property type="protein sequence ID" value="UYF70485.1"/>
    <property type="molecule type" value="Genomic_DNA"/>
</dbReference>
<evidence type="ECO:0000313" key="2">
    <source>
        <dbReference type="Proteomes" id="UP001164064"/>
    </source>
</evidence>
<accession>A0AA46S3D2</accession>
<name>A0AA46S3D2_9GAMM</name>
<reference evidence="1" key="1">
    <citation type="journal article" date="2022" name="J Glob Antimicrob Resist">
        <title>Comparative analysis of IMP-4- and OXA-58-containing plasmids of three carbapenemase-producing Acinetobacter ursingii strains in the Netherlands.</title>
        <authorList>
            <person name="Hendrickx A.P.A."/>
            <person name="Schade R.P."/>
            <person name="Landman F."/>
            <person name="Bosch T."/>
            <person name="Schouls L.M."/>
            <person name="van Dijk K."/>
        </authorList>
    </citation>
    <scope>NUCLEOTIDE SEQUENCE</scope>
    <source>
        <strain evidence="1">RIVM_C010559</strain>
    </source>
</reference>
<evidence type="ECO:0000313" key="1">
    <source>
        <dbReference type="EMBL" id="UYF70485.1"/>
    </source>
</evidence>
<dbReference type="Proteomes" id="UP001164064">
    <property type="component" value="Chromosome"/>
</dbReference>
<sequence length="419" mass="45603">MATVKLFRSNQIGAPQLTGRVGKLIDILDAVLVNGYNQQDVSSLSRIGSIATIILAGKHDFEKGDYCTFGNSTDPLHNGEFLVESIISEFSFTVAIDASSSDSKQGDMICKRSPAGFLKPYQGTNKAVYRSANTNSTQTYFQVFDNGQTTIGGMEAGFRMYETMSSTDLGDNPVPTANDRQYGIQLRKSNTQDDTIRHWLIVSDGKTVYIFVSFRENGVVGGYMSSWAATGAFIFGDFKPLSAQDGYCACIFGYNNNSISSSDVDRNASSYPYFANSAFATGSSNHHYLSSGYDQWYAGYAKRNYLGTAETGSRLWIWGKPAPANDSYACVIGGHAFISYPNPADGSFMLTPIVLTSDFGSGVRGQLPGVYDSFHGRVFPLLTKITNVIGLQNRNLISVPMQTGERGGVVYIDVTGPWE</sequence>